<feature type="transmembrane region" description="Helical" evidence="1">
    <location>
        <begin position="127"/>
        <end position="148"/>
    </location>
</feature>
<evidence type="ECO:0000259" key="2">
    <source>
        <dbReference type="Pfam" id="PF10328"/>
    </source>
</evidence>
<dbReference type="SUPFAM" id="SSF81321">
    <property type="entry name" value="Family A G protein-coupled receptor-like"/>
    <property type="match status" value="2"/>
</dbReference>
<feature type="transmembrane region" description="Helical" evidence="1">
    <location>
        <begin position="84"/>
        <end position="101"/>
    </location>
</feature>
<dbReference type="CDD" id="cd00637">
    <property type="entry name" value="7tm_classA_rhodopsin-like"/>
    <property type="match status" value="1"/>
</dbReference>
<keyword evidence="1" id="KW-1133">Transmembrane helix</keyword>
<feature type="transmembrane region" description="Helical" evidence="1">
    <location>
        <begin position="271"/>
        <end position="293"/>
    </location>
</feature>
<dbReference type="Gene3D" id="1.20.1070.10">
    <property type="entry name" value="Rhodopsin 7-helix transmembrane proteins"/>
    <property type="match status" value="1"/>
</dbReference>
<protein>
    <recommendedName>
        <fullName evidence="2">7TM GPCR serpentine receptor class x (Srx) domain-containing protein</fullName>
    </recommendedName>
</protein>
<feature type="transmembrane region" description="Helical" evidence="1">
    <location>
        <begin position="392"/>
        <end position="416"/>
    </location>
</feature>
<organism evidence="3 4">
    <name type="scientific">Caenorhabditis angaria</name>
    <dbReference type="NCBI Taxonomy" id="860376"/>
    <lineage>
        <taxon>Eukaryota</taxon>
        <taxon>Metazoa</taxon>
        <taxon>Ecdysozoa</taxon>
        <taxon>Nematoda</taxon>
        <taxon>Chromadorea</taxon>
        <taxon>Rhabditida</taxon>
        <taxon>Rhabditina</taxon>
        <taxon>Rhabditomorpha</taxon>
        <taxon>Rhabditoidea</taxon>
        <taxon>Rhabditidae</taxon>
        <taxon>Peloderinae</taxon>
        <taxon>Caenorhabditis</taxon>
    </lineage>
</organism>
<feature type="transmembrane region" description="Helical" evidence="1">
    <location>
        <begin position="41"/>
        <end position="64"/>
    </location>
</feature>
<evidence type="ECO:0000313" key="3">
    <source>
        <dbReference type="EMBL" id="CAI5452577.1"/>
    </source>
</evidence>
<reference evidence="3" key="1">
    <citation type="submission" date="2022-11" db="EMBL/GenBank/DDBJ databases">
        <authorList>
            <person name="Kikuchi T."/>
        </authorList>
    </citation>
    <scope>NUCLEOTIDE SEQUENCE</scope>
    <source>
        <strain evidence="3">PS1010</strain>
    </source>
</reference>
<feature type="transmembrane region" description="Helical" evidence="1">
    <location>
        <begin position="189"/>
        <end position="211"/>
    </location>
</feature>
<dbReference type="AlphaFoldDB" id="A0A9P1N9B8"/>
<dbReference type="PANTHER" id="PTHR22718:SF11">
    <property type="entry name" value="7TM GPCR SERPENTINE RECEPTOR CLASS X (SRX) DOMAIN-CONTAINING PROTEIN"/>
    <property type="match status" value="1"/>
</dbReference>
<dbReference type="Proteomes" id="UP001152747">
    <property type="component" value="Unassembled WGS sequence"/>
</dbReference>
<keyword evidence="1" id="KW-0812">Transmembrane</keyword>
<feature type="transmembrane region" description="Helical" evidence="1">
    <location>
        <begin position="231"/>
        <end position="250"/>
    </location>
</feature>
<evidence type="ECO:0000313" key="4">
    <source>
        <dbReference type="Proteomes" id="UP001152747"/>
    </source>
</evidence>
<sequence length="444" mass="51645">MLLKQFLGLLLFLTSFIGIILNIVIFHPIYQLSRNPNQSSIYTISFFIIASDILQLSITSFYLAPCIIFEKYFLSESNDNSEGFPVFLSTFYMICWYFGNISQISMVLNRFCVICCQNYTIFSRRNICIFSGITLVIAISKAVFLQFFSPCCRLVFDHIYLSYGYVIIEGIPNYTDITGLPLDIMTTSLAFICYTSVNIANLSLASFYLAPCIILESYLIGDWNEEGVPKFMGFLALLIWYIINITQIVMATNRYIVICYRNHKIFTHRNIYILFLITFIFSSAKAYIVQYLLPCCVFVFDYKIMSFNYARRPDIPNYSDLSDLPLNFSSTITAFFCYISIIYKIHRSNKAVIHIMSSTSLKMRKNREFTYAMQFTTIQGARRVRRETTRNLEWYTLVAFCVIINSAANAFIYLIYNREIIEMLKHRRGSLTYGSSMERNSNNF</sequence>
<feature type="domain" description="7TM GPCR serpentine receptor class x (Srx)" evidence="2">
    <location>
        <begin position="193"/>
        <end position="379"/>
    </location>
</feature>
<dbReference type="Pfam" id="PF10328">
    <property type="entry name" value="7TM_GPCR_Srx"/>
    <property type="match status" value="1"/>
</dbReference>
<dbReference type="InterPro" id="IPR019430">
    <property type="entry name" value="7TM_GPCR_serpentine_rcpt_Srx"/>
</dbReference>
<evidence type="ECO:0000256" key="1">
    <source>
        <dbReference type="SAM" id="Phobius"/>
    </source>
</evidence>
<feature type="transmembrane region" description="Helical" evidence="1">
    <location>
        <begin position="324"/>
        <end position="343"/>
    </location>
</feature>
<gene>
    <name evidence="3" type="ORF">CAMP_LOCUS15214</name>
</gene>
<proteinExistence type="predicted"/>
<name>A0A9P1N9B8_9PELO</name>
<dbReference type="PANTHER" id="PTHR22718">
    <property type="entry name" value="SERPENTINE RECEPTOR, CLASS X"/>
    <property type="match status" value="1"/>
</dbReference>
<feature type="transmembrane region" description="Helical" evidence="1">
    <location>
        <begin position="6"/>
        <end position="29"/>
    </location>
</feature>
<keyword evidence="4" id="KW-1185">Reference proteome</keyword>
<accession>A0A9P1N9B8</accession>
<dbReference type="EMBL" id="CANHGI010000005">
    <property type="protein sequence ID" value="CAI5452577.1"/>
    <property type="molecule type" value="Genomic_DNA"/>
</dbReference>
<keyword evidence="1" id="KW-0472">Membrane</keyword>
<comment type="caution">
    <text evidence="3">The sequence shown here is derived from an EMBL/GenBank/DDBJ whole genome shotgun (WGS) entry which is preliminary data.</text>
</comment>